<reference evidence="2" key="1">
    <citation type="submission" date="2024-03" db="EMBL/GenBank/DDBJ databases">
        <title>WGS assembly of Saponaria officinalis var. Norfolk2.</title>
        <authorList>
            <person name="Jenkins J."/>
            <person name="Shu S."/>
            <person name="Grimwood J."/>
            <person name="Barry K."/>
            <person name="Goodstein D."/>
            <person name="Schmutz J."/>
            <person name="Leebens-Mack J."/>
            <person name="Osbourn A."/>
        </authorList>
    </citation>
    <scope>NUCLEOTIDE SEQUENCE [LARGE SCALE GENOMIC DNA]</scope>
    <source>
        <strain evidence="2">JIC</strain>
    </source>
</reference>
<gene>
    <name evidence="2" type="ORF">RND81_06G096300</name>
</gene>
<name>A0AAW1K566_SAPOF</name>
<dbReference type="Proteomes" id="UP001443914">
    <property type="component" value="Unassembled WGS sequence"/>
</dbReference>
<dbReference type="AlphaFoldDB" id="A0AAW1K566"/>
<proteinExistence type="predicted"/>
<feature type="region of interest" description="Disordered" evidence="1">
    <location>
        <begin position="82"/>
        <end position="126"/>
    </location>
</feature>
<organism evidence="2 3">
    <name type="scientific">Saponaria officinalis</name>
    <name type="common">Common soapwort</name>
    <name type="synonym">Lychnis saponaria</name>
    <dbReference type="NCBI Taxonomy" id="3572"/>
    <lineage>
        <taxon>Eukaryota</taxon>
        <taxon>Viridiplantae</taxon>
        <taxon>Streptophyta</taxon>
        <taxon>Embryophyta</taxon>
        <taxon>Tracheophyta</taxon>
        <taxon>Spermatophyta</taxon>
        <taxon>Magnoliopsida</taxon>
        <taxon>eudicotyledons</taxon>
        <taxon>Gunneridae</taxon>
        <taxon>Pentapetalae</taxon>
        <taxon>Caryophyllales</taxon>
        <taxon>Caryophyllaceae</taxon>
        <taxon>Caryophylleae</taxon>
        <taxon>Saponaria</taxon>
    </lineage>
</organism>
<accession>A0AAW1K566</accession>
<protein>
    <submittedName>
        <fullName evidence="2">Uncharacterized protein</fullName>
    </submittedName>
</protein>
<comment type="caution">
    <text evidence="2">The sequence shown here is derived from an EMBL/GenBank/DDBJ whole genome shotgun (WGS) entry which is preliminary data.</text>
</comment>
<keyword evidence="3" id="KW-1185">Reference proteome</keyword>
<evidence type="ECO:0000313" key="2">
    <source>
        <dbReference type="EMBL" id="KAK9714465.1"/>
    </source>
</evidence>
<feature type="compositionally biased region" description="Polar residues" evidence="1">
    <location>
        <begin position="116"/>
        <end position="126"/>
    </location>
</feature>
<evidence type="ECO:0000256" key="1">
    <source>
        <dbReference type="SAM" id="MobiDB-lite"/>
    </source>
</evidence>
<evidence type="ECO:0000313" key="3">
    <source>
        <dbReference type="Proteomes" id="UP001443914"/>
    </source>
</evidence>
<dbReference type="EMBL" id="JBDFQZ010000006">
    <property type="protein sequence ID" value="KAK9714465.1"/>
    <property type="molecule type" value="Genomic_DNA"/>
</dbReference>
<sequence>MVGRGVGSDIKNRMSRVKDGVLEKLTAASVPSDALENARSFFESLIRDVSLAAHGLTIDALHMIKFHLADILPSLSPSVTSEMVDEAEKEAASSKNNFRDDEETEADKLDEHQNRKSLSASPVSRL</sequence>